<dbReference type="OrthoDB" id="8593536at2"/>
<reference evidence="2" key="1">
    <citation type="submission" date="2017-01" db="EMBL/GenBank/DDBJ databases">
        <authorList>
            <person name="Varghese N."/>
            <person name="Submissions S."/>
        </authorList>
    </citation>
    <scope>NUCLEOTIDE SEQUENCE [LARGE SCALE GENOMIC DNA]</scope>
    <source>
        <strain evidence="2">DSM 29430</strain>
    </source>
</reference>
<evidence type="ECO:0008006" key="3">
    <source>
        <dbReference type="Google" id="ProtNLM"/>
    </source>
</evidence>
<dbReference type="Gene3D" id="3.40.630.30">
    <property type="match status" value="1"/>
</dbReference>
<dbReference type="SUPFAM" id="SSF55729">
    <property type="entry name" value="Acyl-CoA N-acyltransferases (Nat)"/>
    <property type="match status" value="1"/>
</dbReference>
<name>A0A1N7Q6R9_9RHOB</name>
<dbReference type="EMBL" id="FTOQ01000031">
    <property type="protein sequence ID" value="SIT18545.1"/>
    <property type="molecule type" value="Genomic_DNA"/>
</dbReference>
<gene>
    <name evidence="1" type="ORF">SAMN05421759_1315</name>
</gene>
<proteinExistence type="predicted"/>
<dbReference type="InterPro" id="IPR016181">
    <property type="entry name" value="Acyl_CoA_acyltransferase"/>
</dbReference>
<dbReference type="Proteomes" id="UP000186684">
    <property type="component" value="Unassembled WGS sequence"/>
</dbReference>
<evidence type="ECO:0000313" key="1">
    <source>
        <dbReference type="EMBL" id="SIT18545.1"/>
    </source>
</evidence>
<keyword evidence="2" id="KW-1185">Reference proteome</keyword>
<sequence>MRLRHRVVVPAALSEDERDAFARRLYHVHAQVFAGLTAQEFREHVITPPAETTRIQIYETPEGQILGYCGIHRYRRRVRGRDAIVLRAEAGLLPEYRGRGVTYGFGMIRAAVEKLRHPFTPVYYLGTLVHASSYHLFCKYFPRLFPRPDAANPAEMQEVARELIESFSDPPVTPSDPFIRDVGWVTIETPQETRLNARDDRPDVAFFKKRNPGYGLGHGLVVVVPMTFGNLADALRLRAAERLRMKVGHYKPEL</sequence>
<dbReference type="STRING" id="633194.SAMN05421759_1315"/>
<accession>A0A1N7Q6R9</accession>
<evidence type="ECO:0000313" key="2">
    <source>
        <dbReference type="Proteomes" id="UP000186684"/>
    </source>
</evidence>
<organism evidence="1 2">
    <name type="scientific">Roseivivax lentus</name>
    <dbReference type="NCBI Taxonomy" id="633194"/>
    <lineage>
        <taxon>Bacteria</taxon>
        <taxon>Pseudomonadati</taxon>
        <taxon>Pseudomonadota</taxon>
        <taxon>Alphaproteobacteria</taxon>
        <taxon>Rhodobacterales</taxon>
        <taxon>Roseobacteraceae</taxon>
        <taxon>Roseivivax</taxon>
    </lineage>
</organism>
<dbReference type="AlphaFoldDB" id="A0A1N7Q6R9"/>
<protein>
    <recommendedName>
        <fullName evidence="3">N-acetyltransferase domain-containing protein</fullName>
    </recommendedName>
</protein>